<evidence type="ECO:0000313" key="3">
    <source>
        <dbReference type="Proteomes" id="UP001055439"/>
    </source>
</evidence>
<evidence type="ECO:0000259" key="1">
    <source>
        <dbReference type="PROSITE" id="PS51186"/>
    </source>
</evidence>
<dbReference type="EMBL" id="CP097507">
    <property type="protein sequence ID" value="URE06722.1"/>
    <property type="molecule type" value="Genomic_DNA"/>
</dbReference>
<dbReference type="PANTHER" id="PTHR47370">
    <property type="entry name" value="ACYL-COA N-ACYLTRANSFERASES (NAT) SUPERFAMILY PROTEIN"/>
    <property type="match status" value="1"/>
</dbReference>
<dbReference type="SUPFAM" id="SSF55729">
    <property type="entry name" value="Acyl-CoA N-acyltransferases (Nat)"/>
    <property type="match status" value="1"/>
</dbReference>
<evidence type="ECO:0000313" key="2">
    <source>
        <dbReference type="EMBL" id="URE06722.1"/>
    </source>
</evidence>
<accession>A0A9E7G5P6</accession>
<dbReference type="InterPro" id="IPR016181">
    <property type="entry name" value="Acyl_CoA_acyltransferase"/>
</dbReference>
<dbReference type="PROSITE" id="PS51186">
    <property type="entry name" value="GNAT"/>
    <property type="match status" value="1"/>
</dbReference>
<feature type="domain" description="N-acetyltransferase" evidence="1">
    <location>
        <begin position="53"/>
        <end position="231"/>
    </location>
</feature>
<organism evidence="2 3">
    <name type="scientific">Musa troglodytarum</name>
    <name type="common">fe'i banana</name>
    <dbReference type="NCBI Taxonomy" id="320322"/>
    <lineage>
        <taxon>Eukaryota</taxon>
        <taxon>Viridiplantae</taxon>
        <taxon>Streptophyta</taxon>
        <taxon>Embryophyta</taxon>
        <taxon>Tracheophyta</taxon>
        <taxon>Spermatophyta</taxon>
        <taxon>Magnoliopsida</taxon>
        <taxon>Liliopsida</taxon>
        <taxon>Zingiberales</taxon>
        <taxon>Musaceae</taxon>
        <taxon>Musa</taxon>
    </lineage>
</organism>
<dbReference type="Proteomes" id="UP001055439">
    <property type="component" value="Chromosome 5"/>
</dbReference>
<keyword evidence="3" id="KW-1185">Reference proteome</keyword>
<dbReference type="GO" id="GO:0016747">
    <property type="term" value="F:acyltransferase activity, transferring groups other than amino-acyl groups"/>
    <property type="evidence" value="ECO:0007669"/>
    <property type="project" value="InterPro"/>
</dbReference>
<sequence>MDEEYNGNGVLKLTSAFSNCLIQYHCKRRVITVHETVSQLEAVEGMERGKMAIAVREYDAKTDRSAAEAVDRMCEVGTSGKPSLCMDLLGDPLSRVRHSPAYLMLVAETTGPVKEIVGVVRGSVKVIACGRNNPRQGGGGTMKSRTPVYTKVGYVLGLRVLPSHRRIGVGLELVSRMEDWFREKGADYAYMATEKGNAASLRLFTGRCGYTKFRTPSILVHPVFAHRLPLPRCAVVLRLPPAYAEAIYRRRFSATEFFPRDIDAVLANPLSVATLLAVPAGCATVERWSGAEAFLAAPPESWAMASVWDSGGVFQLEVRGASRLRRAAAAATRAADRAAPWLRIPSVPDLFRPFRAWFLYGIGGEGPEAAAMAAAVWRVAHNGAMGVAAVVAAEVAETEPLRQGIPRWRRLSVAEDVWCVKRLAEEYSDGAVGDWTKSAPGSSIFVDPREL</sequence>
<dbReference type="AlphaFoldDB" id="A0A9E7G5P6"/>
<dbReference type="InterPro" id="IPR052810">
    <property type="entry name" value="Plant_NAT"/>
</dbReference>
<dbReference type="PANTHER" id="PTHR47370:SF10">
    <property type="entry name" value="N-ACETYLTRANSFERASE HLS1-RELATED"/>
    <property type="match status" value="1"/>
</dbReference>
<name>A0A9E7G5P6_9LILI</name>
<gene>
    <name evidence="2" type="ORF">MUK42_18461</name>
</gene>
<dbReference type="Pfam" id="PF00583">
    <property type="entry name" value="Acetyltransf_1"/>
    <property type="match status" value="1"/>
</dbReference>
<dbReference type="InterPro" id="IPR000182">
    <property type="entry name" value="GNAT_dom"/>
</dbReference>
<dbReference type="OrthoDB" id="41532at2759"/>
<reference evidence="2" key="1">
    <citation type="submission" date="2022-05" db="EMBL/GenBank/DDBJ databases">
        <title>The Musa troglodytarum L. genome provides insights into the mechanism of non-climacteric behaviour and enrichment of carotenoids.</title>
        <authorList>
            <person name="Wang J."/>
        </authorList>
    </citation>
    <scope>NUCLEOTIDE SEQUENCE</scope>
    <source>
        <tissue evidence="2">Leaf</tissue>
    </source>
</reference>
<dbReference type="Gene3D" id="3.40.630.30">
    <property type="match status" value="1"/>
</dbReference>
<proteinExistence type="predicted"/>
<protein>
    <submittedName>
        <fullName evidence="2">Acetyltransferase (GNAT) family</fullName>
    </submittedName>
</protein>
<dbReference type="CDD" id="cd04301">
    <property type="entry name" value="NAT_SF"/>
    <property type="match status" value="1"/>
</dbReference>